<comment type="caution">
    <text evidence="1">The sequence shown here is derived from an EMBL/GenBank/DDBJ whole genome shotgun (WGS) entry which is preliminary data.</text>
</comment>
<accession>A0A397UXM9</accession>
<gene>
    <name evidence="1" type="ORF">C2G38_2039723</name>
</gene>
<dbReference type="AlphaFoldDB" id="A0A397UXM9"/>
<reference evidence="1 2" key="1">
    <citation type="submission" date="2018-06" db="EMBL/GenBank/DDBJ databases">
        <title>Comparative genomics reveals the genomic features of Rhizophagus irregularis, R. cerebriforme, R. diaphanum and Gigaspora rosea, and their symbiotic lifestyle signature.</title>
        <authorList>
            <person name="Morin E."/>
            <person name="San Clemente H."/>
            <person name="Chen E.C.H."/>
            <person name="De La Providencia I."/>
            <person name="Hainaut M."/>
            <person name="Kuo A."/>
            <person name="Kohler A."/>
            <person name="Murat C."/>
            <person name="Tang N."/>
            <person name="Roy S."/>
            <person name="Loubradou J."/>
            <person name="Henrissat B."/>
            <person name="Grigoriev I.V."/>
            <person name="Corradi N."/>
            <person name="Roux C."/>
            <person name="Martin F.M."/>
        </authorList>
    </citation>
    <scope>NUCLEOTIDE SEQUENCE [LARGE SCALE GENOMIC DNA]</scope>
    <source>
        <strain evidence="1 2">DAOM 194757</strain>
    </source>
</reference>
<keyword evidence="2" id="KW-1185">Reference proteome</keyword>
<protein>
    <submittedName>
        <fullName evidence="1">Uncharacterized protein</fullName>
    </submittedName>
</protein>
<evidence type="ECO:0000313" key="1">
    <source>
        <dbReference type="EMBL" id="RIB14994.1"/>
    </source>
</evidence>
<dbReference type="Proteomes" id="UP000266673">
    <property type="component" value="Unassembled WGS sequence"/>
</dbReference>
<dbReference type="EMBL" id="QKWP01000778">
    <property type="protein sequence ID" value="RIB14994.1"/>
    <property type="molecule type" value="Genomic_DNA"/>
</dbReference>
<sequence>MANLLNEVNIELEKDNEMPYLNMAYKEVLFPVVFTEKKKYYSLEHKNKPNFNLEVVRKFNKKINIDYYTESLFAFCARFINYDEEYQLLSENLLKALERKKKSKKVNNLDDDGIVNVKDEESQNLAKK</sequence>
<organism evidence="1 2">
    <name type="scientific">Gigaspora rosea</name>
    <dbReference type="NCBI Taxonomy" id="44941"/>
    <lineage>
        <taxon>Eukaryota</taxon>
        <taxon>Fungi</taxon>
        <taxon>Fungi incertae sedis</taxon>
        <taxon>Mucoromycota</taxon>
        <taxon>Glomeromycotina</taxon>
        <taxon>Glomeromycetes</taxon>
        <taxon>Diversisporales</taxon>
        <taxon>Gigasporaceae</taxon>
        <taxon>Gigaspora</taxon>
    </lineage>
</organism>
<evidence type="ECO:0000313" key="2">
    <source>
        <dbReference type="Proteomes" id="UP000266673"/>
    </source>
</evidence>
<proteinExistence type="predicted"/>
<dbReference type="OrthoDB" id="2420988at2759"/>
<name>A0A397UXM9_9GLOM</name>
<dbReference type="STRING" id="44941.A0A397UXM9"/>